<protein>
    <submittedName>
        <fullName evidence="2">Uncharacterized protein</fullName>
    </submittedName>
</protein>
<keyword evidence="1" id="KW-0175">Coiled coil</keyword>
<evidence type="ECO:0000256" key="1">
    <source>
        <dbReference type="SAM" id="Coils"/>
    </source>
</evidence>
<comment type="caution">
    <text evidence="2">The sequence shown here is derived from an EMBL/GenBank/DDBJ whole genome shotgun (WGS) entry which is preliminary data.</text>
</comment>
<dbReference type="EMBL" id="BPLR01003003">
    <property type="protein sequence ID" value="GIX80149.1"/>
    <property type="molecule type" value="Genomic_DNA"/>
</dbReference>
<evidence type="ECO:0000313" key="2">
    <source>
        <dbReference type="EMBL" id="GIX80149.1"/>
    </source>
</evidence>
<name>A0AAV4N6Y7_CAEEX</name>
<organism evidence="2 3">
    <name type="scientific">Caerostris extrusa</name>
    <name type="common">Bark spider</name>
    <name type="synonym">Caerostris bankana</name>
    <dbReference type="NCBI Taxonomy" id="172846"/>
    <lineage>
        <taxon>Eukaryota</taxon>
        <taxon>Metazoa</taxon>
        <taxon>Ecdysozoa</taxon>
        <taxon>Arthropoda</taxon>
        <taxon>Chelicerata</taxon>
        <taxon>Arachnida</taxon>
        <taxon>Araneae</taxon>
        <taxon>Araneomorphae</taxon>
        <taxon>Entelegynae</taxon>
        <taxon>Araneoidea</taxon>
        <taxon>Araneidae</taxon>
        <taxon>Caerostris</taxon>
    </lineage>
</organism>
<keyword evidence="3" id="KW-1185">Reference proteome</keyword>
<feature type="coiled-coil region" evidence="1">
    <location>
        <begin position="52"/>
        <end position="86"/>
    </location>
</feature>
<dbReference type="AlphaFoldDB" id="A0AAV4N6Y7"/>
<evidence type="ECO:0000313" key="3">
    <source>
        <dbReference type="Proteomes" id="UP001054945"/>
    </source>
</evidence>
<reference evidence="2 3" key="1">
    <citation type="submission" date="2021-06" db="EMBL/GenBank/DDBJ databases">
        <title>Caerostris extrusa draft genome.</title>
        <authorList>
            <person name="Kono N."/>
            <person name="Arakawa K."/>
        </authorList>
    </citation>
    <scope>NUCLEOTIDE SEQUENCE [LARGE SCALE GENOMIC DNA]</scope>
</reference>
<proteinExistence type="predicted"/>
<accession>A0AAV4N6Y7</accession>
<sequence length="87" mass="10360">MKSTLFRKSKKKLREVIFQMEVAMGMPQTRLAKPTKKTAELRDTIDFVFSTLSRTREEKANELKNLDKLIEEQQEEMRRLQSKLDNK</sequence>
<gene>
    <name evidence="2" type="ORF">CEXT_131441</name>
</gene>
<dbReference type="Proteomes" id="UP001054945">
    <property type="component" value="Unassembled WGS sequence"/>
</dbReference>